<dbReference type="InterPro" id="IPR038883">
    <property type="entry name" value="AN11006-like"/>
</dbReference>
<evidence type="ECO:0000256" key="1">
    <source>
        <dbReference type="SAM" id="MobiDB-lite"/>
    </source>
</evidence>
<organism evidence="2 3">
    <name type="scientific">Fusarium pseudograminearum (strain CS3096)</name>
    <name type="common">Wheat and barley crown-rot fungus</name>
    <dbReference type="NCBI Taxonomy" id="1028729"/>
    <lineage>
        <taxon>Eukaryota</taxon>
        <taxon>Fungi</taxon>
        <taxon>Dikarya</taxon>
        <taxon>Ascomycota</taxon>
        <taxon>Pezizomycotina</taxon>
        <taxon>Sordariomycetes</taxon>
        <taxon>Hypocreomycetidae</taxon>
        <taxon>Hypocreales</taxon>
        <taxon>Nectriaceae</taxon>
        <taxon>Fusarium</taxon>
    </lineage>
</organism>
<dbReference type="EMBL" id="AFNW01000407">
    <property type="protein sequence ID" value="EKJ68623.1"/>
    <property type="molecule type" value="Genomic_DNA"/>
</dbReference>
<accession>K3V9F7</accession>
<dbReference type="HOGENOM" id="CLU_038958_0_0_1"/>
<dbReference type="OrthoDB" id="5062850at2759"/>
<evidence type="ECO:0000313" key="3">
    <source>
        <dbReference type="Proteomes" id="UP000007978"/>
    </source>
</evidence>
<dbReference type="RefSeq" id="XP_009262591.1">
    <property type="nucleotide sequence ID" value="XM_009264316.1"/>
</dbReference>
<sequence length="596" mass="68310">MVVTFNFLDLPAEVREQIYRHYFQVDGGYVHHVESDKLMTADNHPIELSLLYTCRTIAHEARHVPLSLNAIEFKTRYRPESNNLAGCFNLVAFTYQLLQSELTTLLAIAGAMTPEIRDRLALEFPDFSQRLATALPSYEDEHEYYSENPVGDRRISRSRSPLADDPDPSVNHIRQLRSTLCYSTQDALAEKASILYLSSGYYRGFSRLSRPYYHNWYWYWSNSFWEAEGAFSSALKLLAEHNPAEFSRQINTNFPQWAGTYPPDEFLNLRFEHWEIPTPEKVKHAMDLLAIGDLWHLPGIWCDARSCCKNDDDDDMTSINQPHRHHPVAGGIRCREKIRFSAVANAIQFLNTRFSVEQRLDIRSLILNEDLPSVNSPSAHAQGLAPFYRENPQLRVERRVDLMGCVFPALASPTHVADRIRDPGASPDEPEITGGMLRSRITQWLLDALAVTDVGIPAEAFTLVLQAGSYKDYFADRFQRQIQEEIALCRAFKTINPEYPYARLTEPLYGSIQSTMIQEQEVDALGILGNDNLSILRSDFNPGVEREFDTLINETSNHDASEWFHAWSVLLGNIDQPPHQVDYNTRLLENFEVRTD</sequence>
<gene>
    <name evidence="2" type="ORF">FPSE_11199</name>
</gene>
<feature type="region of interest" description="Disordered" evidence="1">
    <location>
        <begin position="142"/>
        <end position="168"/>
    </location>
</feature>
<dbReference type="Proteomes" id="UP000007978">
    <property type="component" value="Chromosome 3"/>
</dbReference>
<dbReference type="GeneID" id="20369816"/>
<dbReference type="eggNOG" id="KOG1075">
    <property type="taxonomic scope" value="Eukaryota"/>
</dbReference>
<dbReference type="PANTHER" id="PTHR42085">
    <property type="entry name" value="F-BOX DOMAIN-CONTAINING PROTEIN"/>
    <property type="match status" value="1"/>
</dbReference>
<protein>
    <submittedName>
        <fullName evidence="2">Uncharacterized protein</fullName>
    </submittedName>
</protein>
<dbReference type="AlphaFoldDB" id="K3V9F7"/>
<dbReference type="KEGG" id="fpu:FPSE_11199"/>
<comment type="caution">
    <text evidence="2">The sequence shown here is derived from an EMBL/GenBank/DDBJ whole genome shotgun (WGS) entry which is preliminary data.</text>
</comment>
<dbReference type="PANTHER" id="PTHR42085:SF8">
    <property type="entry name" value="F-BOX DOMAIN-CONTAINING PROTEIN"/>
    <property type="match status" value="1"/>
</dbReference>
<reference evidence="2 3" key="1">
    <citation type="journal article" date="2012" name="PLoS Pathog.">
        <title>Comparative pathogenomics reveals horizontally acquired novel virulence genes in fungi infecting cereal hosts.</title>
        <authorList>
            <person name="Gardiner D.M."/>
            <person name="McDonald M.C."/>
            <person name="Covarelli L."/>
            <person name="Solomon P.S."/>
            <person name="Rusu A.G."/>
            <person name="Marshall M."/>
            <person name="Kazan K."/>
            <person name="Chakraborty S."/>
            <person name="McDonald B.A."/>
            <person name="Manners J.M."/>
        </authorList>
    </citation>
    <scope>NUCLEOTIDE SEQUENCE [LARGE SCALE GENOMIC DNA]</scope>
    <source>
        <strain evidence="2 3">CS3096</strain>
    </source>
</reference>
<keyword evidence="3" id="KW-1185">Reference proteome</keyword>
<proteinExistence type="predicted"/>
<evidence type="ECO:0000313" key="2">
    <source>
        <dbReference type="EMBL" id="EKJ68623.1"/>
    </source>
</evidence>
<name>K3V9F7_FUSPC</name>